<dbReference type="NCBIfam" id="TIGR00055">
    <property type="entry name" value="uppS"/>
    <property type="match status" value="1"/>
</dbReference>
<feature type="binding site" evidence="2">
    <location>
        <position position="36"/>
    </location>
    <ligand>
        <name>substrate</name>
    </ligand>
</feature>
<dbReference type="GO" id="GO:0005829">
    <property type="term" value="C:cytosol"/>
    <property type="evidence" value="ECO:0007669"/>
    <property type="project" value="TreeGrafter"/>
</dbReference>
<dbReference type="FunFam" id="3.40.1180.10:FF:000001">
    <property type="entry name" value="(2E,6E)-farnesyl-diphosphate-specific ditrans,polycis-undecaprenyl-diphosphate synthase"/>
    <property type="match status" value="1"/>
</dbReference>
<dbReference type="GO" id="GO:0016094">
    <property type="term" value="P:polyprenol biosynthetic process"/>
    <property type="evidence" value="ECO:0007669"/>
    <property type="project" value="TreeGrafter"/>
</dbReference>
<feature type="binding site" evidence="2">
    <location>
        <position position="68"/>
    </location>
    <ligand>
        <name>substrate</name>
    </ligand>
</feature>
<dbReference type="InterPro" id="IPR036424">
    <property type="entry name" value="UPP_synth-like_sf"/>
</dbReference>
<dbReference type="Pfam" id="PF01255">
    <property type="entry name" value="Prenyltransf"/>
    <property type="match status" value="1"/>
</dbReference>
<dbReference type="FunCoup" id="F8ADC4">
    <property type="interactions" value="392"/>
</dbReference>
<keyword evidence="1 2" id="KW-0808">Transferase</keyword>
<gene>
    <name evidence="3" type="ordered locus">Thein_2091</name>
</gene>
<comment type="cofactor">
    <cofactor evidence="2">
        <name>Mg(2+)</name>
        <dbReference type="ChEBI" id="CHEBI:18420"/>
    </cofactor>
    <text evidence="2">Binds 2 magnesium ions per subunit.</text>
</comment>
<keyword evidence="2" id="KW-0460">Magnesium</keyword>
<dbReference type="CDD" id="cd00475">
    <property type="entry name" value="Cis_IPPS"/>
    <property type="match status" value="1"/>
</dbReference>
<dbReference type="AlphaFoldDB" id="F8ADC4"/>
<dbReference type="EC" id="2.5.1.-" evidence="2"/>
<protein>
    <recommendedName>
        <fullName evidence="2">Isoprenyl transferase</fullName>
        <ecNumber evidence="2">2.5.1.-</ecNumber>
    </recommendedName>
</protein>
<dbReference type="PaxDb" id="667014-Thein_2091"/>
<evidence type="ECO:0000313" key="4">
    <source>
        <dbReference type="Proteomes" id="UP000006793"/>
    </source>
</evidence>
<feature type="binding site" evidence="2">
    <location>
        <begin position="64"/>
        <end position="66"/>
    </location>
    <ligand>
        <name>substrate</name>
    </ligand>
</feature>
<reference evidence="4" key="1">
    <citation type="submission" date="2011-04" db="EMBL/GenBank/DDBJ databases">
        <title>The complete genome of Thermodesulfatator indicus DSM 15286.</title>
        <authorList>
            <person name="Lucas S."/>
            <person name="Copeland A."/>
            <person name="Lapidus A."/>
            <person name="Bruce D."/>
            <person name="Goodwin L."/>
            <person name="Pitluck S."/>
            <person name="Peters L."/>
            <person name="Kyrpides N."/>
            <person name="Mavromatis K."/>
            <person name="Pagani I."/>
            <person name="Ivanova N."/>
            <person name="Saunders L."/>
            <person name="Detter J.C."/>
            <person name="Tapia R."/>
            <person name="Han C."/>
            <person name="Land M."/>
            <person name="Hauser L."/>
            <person name="Markowitz V."/>
            <person name="Cheng J.-F."/>
            <person name="Hugenholtz P."/>
            <person name="Woyke T."/>
            <person name="Wu D."/>
            <person name="Spring S."/>
            <person name="Schroeder M."/>
            <person name="Brambilla E."/>
            <person name="Klenk H.-P."/>
            <person name="Eisen J.A."/>
        </authorList>
    </citation>
    <scope>NUCLEOTIDE SEQUENCE [LARGE SCALE GENOMIC DNA]</scope>
    <source>
        <strain evidence="4">DSM 15286 / JCM 11887 / CIR29812</strain>
    </source>
</reference>
<dbReference type="InParanoid" id="F8ADC4"/>
<dbReference type="Gene3D" id="3.40.1180.10">
    <property type="entry name" value="Decaprenyl diphosphate synthase-like"/>
    <property type="match status" value="1"/>
</dbReference>
<evidence type="ECO:0000256" key="1">
    <source>
        <dbReference type="ARBA" id="ARBA00022679"/>
    </source>
</evidence>
<dbReference type="eggNOG" id="COG0020">
    <property type="taxonomic scope" value="Bacteria"/>
</dbReference>
<comment type="subunit">
    <text evidence="2">Homodimer.</text>
</comment>
<dbReference type="EMBL" id="CP002683">
    <property type="protein sequence ID" value="AEH45939.1"/>
    <property type="molecule type" value="Genomic_DNA"/>
</dbReference>
<dbReference type="OrthoDB" id="4191603at2"/>
<dbReference type="InterPro" id="IPR001441">
    <property type="entry name" value="UPP_synth-like"/>
</dbReference>
<keyword evidence="4" id="KW-1185">Reference proteome</keyword>
<dbReference type="HAMAP" id="MF_01139">
    <property type="entry name" value="ISPT"/>
    <property type="match status" value="1"/>
</dbReference>
<organism evidence="3 4">
    <name type="scientific">Thermodesulfatator indicus (strain DSM 15286 / JCM 11887 / CIR29812)</name>
    <dbReference type="NCBI Taxonomy" id="667014"/>
    <lineage>
        <taxon>Bacteria</taxon>
        <taxon>Pseudomonadati</taxon>
        <taxon>Thermodesulfobacteriota</taxon>
        <taxon>Thermodesulfobacteria</taxon>
        <taxon>Thermodesulfobacteriales</taxon>
        <taxon>Thermodesulfatatoraceae</taxon>
        <taxon>Thermodesulfatator</taxon>
    </lineage>
</organism>
<dbReference type="STRING" id="667014.Thein_2091"/>
<feature type="binding site" evidence="2">
    <location>
        <position position="70"/>
    </location>
    <ligand>
        <name>substrate</name>
    </ligand>
</feature>
<dbReference type="PATRIC" id="fig|667014.3.peg.2150"/>
<dbReference type="HOGENOM" id="CLU_038505_1_1_0"/>
<feature type="binding site" evidence="2">
    <location>
        <position position="187"/>
    </location>
    <ligand>
        <name>substrate</name>
    </ligand>
</feature>
<comment type="function">
    <text evidence="2">Catalyzes the condensation of isopentenyl diphosphate (IPP) with allylic pyrophosphates generating different type of terpenoids.</text>
</comment>
<dbReference type="NCBIfam" id="NF011405">
    <property type="entry name" value="PRK14830.1"/>
    <property type="match status" value="1"/>
</dbReference>
<dbReference type="GO" id="GO:0008834">
    <property type="term" value="F:ditrans,polycis-undecaprenyl-diphosphate synthase [(2E,6E)-farnesyl-diphosphate specific] activity"/>
    <property type="evidence" value="ECO:0007669"/>
    <property type="project" value="TreeGrafter"/>
</dbReference>
<feature type="binding site" evidence="2">
    <location>
        <position position="19"/>
    </location>
    <ligand>
        <name>Mg(2+)</name>
        <dbReference type="ChEBI" id="CHEBI:18420"/>
    </ligand>
</feature>
<evidence type="ECO:0000256" key="2">
    <source>
        <dbReference type="HAMAP-Rule" id="MF_01139"/>
    </source>
</evidence>
<feature type="active site" description="Proton acceptor" evidence="2">
    <location>
        <position position="67"/>
    </location>
</feature>
<dbReference type="InterPro" id="IPR018520">
    <property type="entry name" value="UPP_synth-like_CS"/>
</dbReference>
<dbReference type="Proteomes" id="UP000006793">
    <property type="component" value="Chromosome"/>
</dbReference>
<dbReference type="RefSeq" id="WP_013908678.1">
    <property type="nucleotide sequence ID" value="NC_015681.1"/>
</dbReference>
<keyword evidence="2" id="KW-0479">Metal-binding</keyword>
<dbReference type="PANTHER" id="PTHR10291">
    <property type="entry name" value="DEHYDRODOLICHYL DIPHOSPHATE SYNTHASE FAMILY MEMBER"/>
    <property type="match status" value="1"/>
</dbReference>
<feature type="binding site" evidence="2">
    <location>
        <position position="32"/>
    </location>
    <ligand>
        <name>substrate</name>
    </ligand>
</feature>
<accession>F8ADC4</accession>
<dbReference type="PROSITE" id="PS01066">
    <property type="entry name" value="UPP_SYNTHASE"/>
    <property type="match status" value="1"/>
</dbReference>
<dbReference type="PANTHER" id="PTHR10291:SF0">
    <property type="entry name" value="DEHYDRODOLICHYL DIPHOSPHATE SYNTHASE 2"/>
    <property type="match status" value="1"/>
</dbReference>
<sequence length="245" mass="28311">MIQGLDPKKIPAHVAIIMDGNGRWAKARHLPRIMGHREGMKSVRAVVEAARKVGVKVLTLYAFSKENWQRPKEEVSFLMKLLSEYLQKEVDELHEKDVQIRAIGEIELLPRQVLELLDKAIKKTKNNQGLILNLALSYGGRAEIARAARLIAEACLKGDLKPQEIDEELFGRFLYTADLPDPDLLIRTSGEKRISNFLLYQCAYTEFYFTPTLWPDFREKEFIEALKDYQARERRFGKISEQVHE</sequence>
<dbReference type="GO" id="GO:0000287">
    <property type="term" value="F:magnesium ion binding"/>
    <property type="evidence" value="ECO:0007669"/>
    <property type="project" value="UniProtKB-UniRule"/>
</dbReference>
<name>F8ADC4_THEID</name>
<dbReference type="SUPFAM" id="SSF64005">
    <property type="entry name" value="Undecaprenyl diphosphate synthase"/>
    <property type="match status" value="1"/>
</dbReference>
<feature type="binding site" evidence="2">
    <location>
        <begin position="193"/>
        <end position="195"/>
    </location>
    <ligand>
        <name>substrate</name>
    </ligand>
</feature>
<comment type="similarity">
    <text evidence="2">Belongs to the UPP synthase family.</text>
</comment>
<dbReference type="GO" id="GO:0030145">
    <property type="term" value="F:manganese ion binding"/>
    <property type="evidence" value="ECO:0007669"/>
    <property type="project" value="TreeGrafter"/>
</dbReference>
<reference evidence="3 4" key="2">
    <citation type="journal article" date="2012" name="Stand. Genomic Sci.">
        <title>Complete genome sequence of the thermophilic sulfate-reducing ocean bacterium Thermodesulfatator indicus type strain (CIR29812(T)).</title>
        <authorList>
            <person name="Anderson I."/>
            <person name="Saunders E."/>
            <person name="Lapidus A."/>
            <person name="Nolan M."/>
            <person name="Lucas S."/>
            <person name="Tice H."/>
            <person name="Del Rio T.G."/>
            <person name="Cheng J.F."/>
            <person name="Han C."/>
            <person name="Tapia R."/>
            <person name="Goodwin L.A."/>
            <person name="Pitluck S."/>
            <person name="Liolios K."/>
            <person name="Mavromatis K."/>
            <person name="Pagani I."/>
            <person name="Ivanova N."/>
            <person name="Mikhailova N."/>
            <person name="Pati A."/>
            <person name="Chen A."/>
            <person name="Palaniappan K."/>
            <person name="Land M."/>
            <person name="Hauser L."/>
            <person name="Jeffries C.D."/>
            <person name="Chang Y.J."/>
            <person name="Brambilla E.M."/>
            <person name="Rohde M."/>
            <person name="Spring S."/>
            <person name="Goker M."/>
            <person name="Detter J.C."/>
            <person name="Woyke T."/>
            <person name="Bristow J."/>
            <person name="Eisen J.A."/>
            <person name="Markowitz V."/>
            <person name="Hugenholtz P."/>
            <person name="Kyrpides N.C."/>
            <person name="Klenk H.P."/>
        </authorList>
    </citation>
    <scope>NUCLEOTIDE SEQUENCE [LARGE SCALE GENOMIC DNA]</scope>
    <source>
        <strain evidence="4">DSM 15286 / JCM 11887 / CIR29812</strain>
    </source>
</reference>
<feature type="binding site" evidence="2">
    <location>
        <position position="206"/>
    </location>
    <ligand>
        <name>Mg(2+)</name>
        <dbReference type="ChEBI" id="CHEBI:18420"/>
    </ligand>
</feature>
<dbReference type="KEGG" id="tid:Thein_2091"/>
<proteinExistence type="inferred from homology"/>
<feature type="active site" evidence="2">
    <location>
        <position position="19"/>
    </location>
</feature>
<feature type="binding site" evidence="2">
    <location>
        <position position="24"/>
    </location>
    <ligand>
        <name>substrate</name>
    </ligand>
</feature>
<evidence type="ECO:0000313" key="3">
    <source>
        <dbReference type="EMBL" id="AEH45939.1"/>
    </source>
</evidence>
<feature type="binding site" evidence="2">
    <location>
        <begin position="20"/>
        <end position="23"/>
    </location>
    <ligand>
        <name>substrate</name>
    </ligand>
</feature>